<name>A0A9P3GRD6_9APHY</name>
<proteinExistence type="predicted"/>
<dbReference type="AlphaFoldDB" id="A0A9P3GRD6"/>
<reference evidence="2 3" key="1">
    <citation type="submission" date="2021-08" db="EMBL/GenBank/DDBJ databases">
        <title>Draft Genome Sequence of Phanerochaete sordida strain YK-624.</title>
        <authorList>
            <person name="Mori T."/>
            <person name="Dohra H."/>
            <person name="Suzuki T."/>
            <person name="Kawagishi H."/>
            <person name="Hirai H."/>
        </authorList>
    </citation>
    <scope>NUCLEOTIDE SEQUENCE [LARGE SCALE GENOMIC DNA]</scope>
    <source>
        <strain evidence="2 3">YK-624</strain>
    </source>
</reference>
<dbReference type="EMBL" id="BPQB01000097">
    <property type="protein sequence ID" value="GJE98954.1"/>
    <property type="molecule type" value="Genomic_DNA"/>
</dbReference>
<accession>A0A9P3GRD6</accession>
<organism evidence="2 3">
    <name type="scientific">Phanerochaete sordida</name>
    <dbReference type="NCBI Taxonomy" id="48140"/>
    <lineage>
        <taxon>Eukaryota</taxon>
        <taxon>Fungi</taxon>
        <taxon>Dikarya</taxon>
        <taxon>Basidiomycota</taxon>
        <taxon>Agaricomycotina</taxon>
        <taxon>Agaricomycetes</taxon>
        <taxon>Polyporales</taxon>
        <taxon>Phanerochaetaceae</taxon>
        <taxon>Phanerochaete</taxon>
    </lineage>
</organism>
<evidence type="ECO:0008006" key="4">
    <source>
        <dbReference type="Google" id="ProtNLM"/>
    </source>
</evidence>
<comment type="caution">
    <text evidence="2">The sequence shown here is derived from an EMBL/GenBank/DDBJ whole genome shotgun (WGS) entry which is preliminary data.</text>
</comment>
<evidence type="ECO:0000313" key="2">
    <source>
        <dbReference type="EMBL" id="GJE98954.1"/>
    </source>
</evidence>
<keyword evidence="3" id="KW-1185">Reference proteome</keyword>
<protein>
    <recommendedName>
        <fullName evidence="4">HNH nuclease domain-containing protein</fullName>
    </recommendedName>
</protein>
<keyword evidence="1" id="KW-0732">Signal</keyword>
<sequence length="303" mass="33406">MAISSAATLALDLLAAAPRLGLQAEDAQWITILDVLLESVPTRFQQARMSLCRFEGEMLNGHTPDGVVLGFSPNEDQDEDYISASVWVKPGHDTEKHSPAHVNQISLIAGFVVAGDAGPQSFDALRDIVDSPHFDELRFWVREGNALDEQGTRSLLRSLLRREQLTWALERGILWLQLCSHIHDETDDWDEVIVFDSSVLLSVLADRSYPVIDDTPQTLDDTEYAELLSLFNVQKMNDYLRRLPALRAERAAAKARSMVETSDSPGTQNAAAIALPAGAAGEVVDRYEEAARAQEGEDHGVKS</sequence>
<feature type="signal peptide" evidence="1">
    <location>
        <begin position="1"/>
        <end position="23"/>
    </location>
</feature>
<dbReference type="Proteomes" id="UP000703269">
    <property type="component" value="Unassembled WGS sequence"/>
</dbReference>
<evidence type="ECO:0000256" key="1">
    <source>
        <dbReference type="SAM" id="SignalP"/>
    </source>
</evidence>
<gene>
    <name evidence="2" type="ORF">PsYK624_151920</name>
</gene>
<evidence type="ECO:0000313" key="3">
    <source>
        <dbReference type="Proteomes" id="UP000703269"/>
    </source>
</evidence>
<feature type="chain" id="PRO_5040402794" description="HNH nuclease domain-containing protein" evidence="1">
    <location>
        <begin position="24"/>
        <end position="303"/>
    </location>
</feature>